<evidence type="ECO:0000313" key="2">
    <source>
        <dbReference type="Proteomes" id="UP001497382"/>
    </source>
</evidence>
<keyword evidence="2" id="KW-1185">Reference proteome</keyword>
<accession>A0AAV2ARK2</accession>
<protein>
    <submittedName>
        <fullName evidence="1">Uncharacterized protein</fullName>
    </submittedName>
</protein>
<evidence type="ECO:0000313" key="1">
    <source>
        <dbReference type="EMBL" id="CAL1286467.1"/>
    </source>
</evidence>
<sequence>MLKKNSSRLNYDDTESFLPLVAGGANLPVWWGSGEALSNAKVRGMADRFCSGMAERENPSVELVVAATKEETNSPQGRVKGAE</sequence>
<dbReference type="AlphaFoldDB" id="A0AAV2ARK2"/>
<comment type="caution">
    <text evidence="1">The sequence shown here is derived from an EMBL/GenBank/DDBJ whole genome shotgun (WGS) entry which is preliminary data.</text>
</comment>
<reference evidence="1 2" key="1">
    <citation type="submission" date="2024-04" db="EMBL/GenBank/DDBJ databases">
        <authorList>
            <person name="Rising A."/>
            <person name="Reimegard J."/>
            <person name="Sonavane S."/>
            <person name="Akerstrom W."/>
            <person name="Nylinder S."/>
            <person name="Hedman E."/>
            <person name="Kallberg Y."/>
        </authorList>
    </citation>
    <scope>NUCLEOTIDE SEQUENCE [LARGE SCALE GENOMIC DNA]</scope>
</reference>
<gene>
    <name evidence="1" type="ORF">LARSCL_LOCUS14261</name>
</gene>
<dbReference type="EMBL" id="CAXIEN010000203">
    <property type="protein sequence ID" value="CAL1286467.1"/>
    <property type="molecule type" value="Genomic_DNA"/>
</dbReference>
<organism evidence="1 2">
    <name type="scientific">Larinioides sclopetarius</name>
    <dbReference type="NCBI Taxonomy" id="280406"/>
    <lineage>
        <taxon>Eukaryota</taxon>
        <taxon>Metazoa</taxon>
        <taxon>Ecdysozoa</taxon>
        <taxon>Arthropoda</taxon>
        <taxon>Chelicerata</taxon>
        <taxon>Arachnida</taxon>
        <taxon>Araneae</taxon>
        <taxon>Araneomorphae</taxon>
        <taxon>Entelegynae</taxon>
        <taxon>Araneoidea</taxon>
        <taxon>Araneidae</taxon>
        <taxon>Larinioides</taxon>
    </lineage>
</organism>
<name>A0AAV2ARK2_9ARAC</name>
<dbReference type="Proteomes" id="UP001497382">
    <property type="component" value="Unassembled WGS sequence"/>
</dbReference>
<proteinExistence type="predicted"/>